<dbReference type="Pfam" id="PF00172">
    <property type="entry name" value="Zn_clus"/>
    <property type="match status" value="1"/>
</dbReference>
<dbReference type="SMART" id="SM00066">
    <property type="entry name" value="GAL4"/>
    <property type="match status" value="1"/>
</dbReference>
<dbReference type="GO" id="GO:0005634">
    <property type="term" value="C:nucleus"/>
    <property type="evidence" value="ECO:0007669"/>
    <property type="project" value="TreeGrafter"/>
</dbReference>
<dbReference type="SUPFAM" id="SSF49482">
    <property type="entry name" value="Aromatic compound dioxygenase"/>
    <property type="match status" value="1"/>
</dbReference>
<dbReference type="PROSITE" id="PS00463">
    <property type="entry name" value="ZN2_CY6_FUNGAL_1"/>
    <property type="match status" value="1"/>
</dbReference>
<dbReference type="CDD" id="cd03461">
    <property type="entry name" value="1_2-HQD"/>
    <property type="match status" value="1"/>
</dbReference>
<dbReference type="GO" id="GO:0008270">
    <property type="term" value="F:zinc ion binding"/>
    <property type="evidence" value="ECO:0007669"/>
    <property type="project" value="InterPro"/>
</dbReference>
<dbReference type="Pfam" id="PF04444">
    <property type="entry name" value="Dioxygenase_N"/>
    <property type="match status" value="1"/>
</dbReference>
<dbReference type="STRING" id="1367422.A0A178ZPY7"/>
<evidence type="ECO:0000256" key="7">
    <source>
        <dbReference type="ARBA" id="ARBA00023242"/>
    </source>
</evidence>
<dbReference type="GO" id="GO:0000981">
    <property type="term" value="F:DNA-binding transcription factor activity, RNA polymerase II-specific"/>
    <property type="evidence" value="ECO:0007669"/>
    <property type="project" value="InterPro"/>
</dbReference>
<evidence type="ECO:0000259" key="9">
    <source>
        <dbReference type="PROSITE" id="PS50048"/>
    </source>
</evidence>
<evidence type="ECO:0000256" key="4">
    <source>
        <dbReference type="ARBA" id="ARBA00023015"/>
    </source>
</evidence>
<evidence type="ECO:0000256" key="8">
    <source>
        <dbReference type="SAM" id="MobiDB-lite"/>
    </source>
</evidence>
<feature type="region of interest" description="Disordered" evidence="8">
    <location>
        <begin position="336"/>
        <end position="364"/>
    </location>
</feature>
<dbReference type="GO" id="GO:0009712">
    <property type="term" value="P:catechol-containing compound metabolic process"/>
    <property type="evidence" value="ECO:0007669"/>
    <property type="project" value="InterPro"/>
</dbReference>
<dbReference type="InterPro" id="IPR007535">
    <property type="entry name" value="Catechol_dOase_N"/>
</dbReference>
<keyword evidence="5" id="KW-0238">DNA-binding</keyword>
<gene>
    <name evidence="10" type="ORF">AYL99_04097</name>
</gene>
<dbReference type="Gene3D" id="4.10.240.10">
    <property type="entry name" value="Zn(2)-C6 fungal-type DNA-binding domain"/>
    <property type="match status" value="1"/>
</dbReference>
<dbReference type="OrthoDB" id="47007at2759"/>
<keyword evidence="3" id="KW-0408">Iron</keyword>
<dbReference type="SUPFAM" id="SSF57701">
    <property type="entry name" value="Zn2/Cys6 DNA-binding domain"/>
    <property type="match status" value="1"/>
</dbReference>
<dbReference type="Gene3D" id="2.60.130.10">
    <property type="entry name" value="Aromatic compound dioxygenase"/>
    <property type="match status" value="1"/>
</dbReference>
<dbReference type="AlphaFoldDB" id="A0A178ZPY7"/>
<accession>A0A178ZPY7</accession>
<evidence type="ECO:0000256" key="1">
    <source>
        <dbReference type="ARBA" id="ARBA00001965"/>
    </source>
</evidence>
<dbReference type="Proteomes" id="UP000078343">
    <property type="component" value="Unassembled WGS sequence"/>
</dbReference>
<sequence length="1105" mass="122837">MSGETKTSAPRYDPNFTQNVINAMGPKTSPRMREVMTSLTRHLHDFAREVELTVDEWAEGVQLLNWAGQMSNDRRNEGQLVCDVVGLETLVDEITYKKAAEAADLATQSAILGPFFQTDHTIRKKGDSIADNTPDDAEVVYLYGQVVDVTTKKPLANASVDVWQASTNGLYEQQDENQPKSNLCGKFYTDENGEYGFYCLRPTPYPIPYDGPAGKLLQLLDRHPYRPAHIHFIVLAEGFKPITTQIFDKDSKYLDDDSVFAVKDSLIVEFVPRQGDEKAKKELRYDIGMAPLSAKGESGEALVTEVFSCPLPTLPKLITEPPFPKLHEGAISEFSHPPAPIKIPGKRPPPSGPMPRPRVKDEDRKRVARACDTCKRRKEKCDGQQPCLLCKRRCREAECIFTEAYSKRSSQRQSSTASSHPITLKDALNENNDAEIAIESLLTLSGSRSAPKSPQYEKDPDALVSRAPVPKLARLLRDGRGKFIFVGDSSNLAFVQNIRRLVKAEIGECQLTSDPLRHAMCEVIPPPKAPTPAQSQHPKPSLAEAQDLIKHYLLASSGVIDLFDPDDITQHLCAWTCDPAAETDFNSSIYYLVMAIGALTRDATDLDQAEFYFSRGREIGVSSFLEDPSVLTVQAYALITFYMLSAVRRNGAFMLLGIAVRAAYALGLHRSDISNLFEPRERLARERVWKSLRVLDLYMSGSLGRPPATSEVDGGSVSWNRSTRDYEDIQMNGRNTSATLRICFIFERILNEVYCRREVSVQLVESISRQYRDWTMQLPAGLQADSLDQKGGSTAPTLTQTIGIAHLKGSYYWSIILLTRPFLIFKVSSKIKGRSDDEDSAGNSVTMTLSEACIDAALRSVEIATDIVHTPGVPKRLFMITNSAFISAMVIGFAIFGDFDKSFPLLSSISQAEAILAIMAKDDMSARRHYEITSYLRLAAIEHIRRRDQMQMQKRRQDIHNIFGDPINKTNGTDSSKETTGNHTPSQVSVTEAAAPNNNGTTALFDATEESGDPAPPWQLRFDMPPESRGPVLTTSGTLAYNDEDAADPIPPFPRADFGQMQEADYFSPDGSGIPSLPSYTEEFPLFSLMTEFDQLQDPFSMVRS</sequence>
<proteinExistence type="predicted"/>
<dbReference type="PROSITE" id="PS50048">
    <property type="entry name" value="ZN2_CY6_FUNGAL_2"/>
    <property type="match status" value="1"/>
</dbReference>
<dbReference type="PANTHER" id="PTHR47424:SF9">
    <property type="entry name" value="TAH-2"/>
    <property type="match status" value="1"/>
</dbReference>
<dbReference type="InterPro" id="IPR001138">
    <property type="entry name" value="Zn2Cys6_DnaBD"/>
</dbReference>
<keyword evidence="2" id="KW-0479">Metal-binding</keyword>
<dbReference type="GO" id="GO:0006351">
    <property type="term" value="P:DNA-templated transcription"/>
    <property type="evidence" value="ECO:0007669"/>
    <property type="project" value="InterPro"/>
</dbReference>
<keyword evidence="7" id="KW-0539">Nucleus</keyword>
<reference evidence="10 11" key="1">
    <citation type="submission" date="2016-04" db="EMBL/GenBank/DDBJ databases">
        <title>Draft genome of Fonsecaea erecta CBS 125763.</title>
        <authorList>
            <person name="Weiss V.A."/>
            <person name="Vicente V.A."/>
            <person name="Raittz R.T."/>
            <person name="Moreno L.F."/>
            <person name="De Souza E.M."/>
            <person name="Pedrosa F.O."/>
            <person name="Steffens M.B."/>
            <person name="Faoro H."/>
            <person name="Tadra-Sfeir M.Z."/>
            <person name="Najafzadeh M.J."/>
            <person name="Felipe M.S."/>
            <person name="Teixeira M."/>
            <person name="Sun J."/>
            <person name="Xi L."/>
            <person name="Gomes R."/>
            <person name="De Azevedo C.M."/>
            <person name="Salgado C.G."/>
            <person name="Da Silva M.B."/>
            <person name="Nascimento M.F."/>
            <person name="Queiroz-Telles F."/>
            <person name="Attili D.S."/>
            <person name="Gorbushina A."/>
        </authorList>
    </citation>
    <scope>NUCLEOTIDE SEQUENCE [LARGE SCALE GENOMIC DNA]</scope>
    <source>
        <strain evidence="10 11">CBS 125763</strain>
    </source>
</reference>
<dbReference type="PANTHER" id="PTHR47424">
    <property type="entry name" value="REGULATORY PROTEIN GAL4"/>
    <property type="match status" value="1"/>
</dbReference>
<evidence type="ECO:0000256" key="2">
    <source>
        <dbReference type="ARBA" id="ARBA00022723"/>
    </source>
</evidence>
<comment type="caution">
    <text evidence="10">The sequence shown here is derived from an EMBL/GenBank/DDBJ whole genome shotgun (WGS) entry which is preliminary data.</text>
</comment>
<dbReference type="GO" id="GO:0000978">
    <property type="term" value="F:RNA polymerase II cis-regulatory region sequence-specific DNA binding"/>
    <property type="evidence" value="ECO:0007669"/>
    <property type="project" value="TreeGrafter"/>
</dbReference>
<dbReference type="GO" id="GO:0018576">
    <property type="term" value="F:catechol 1,2-dioxygenase activity"/>
    <property type="evidence" value="ECO:0007669"/>
    <property type="project" value="InterPro"/>
</dbReference>
<dbReference type="GO" id="GO:0000435">
    <property type="term" value="P:positive regulation of transcription from RNA polymerase II promoter by galactose"/>
    <property type="evidence" value="ECO:0007669"/>
    <property type="project" value="TreeGrafter"/>
</dbReference>
<dbReference type="CDD" id="cd12148">
    <property type="entry name" value="fungal_TF_MHR"/>
    <property type="match status" value="1"/>
</dbReference>
<dbReference type="InterPro" id="IPR039390">
    <property type="entry name" value="1_2-HQD/HQD"/>
</dbReference>
<feature type="domain" description="Zn(2)-C6 fungal-type" evidence="9">
    <location>
        <begin position="370"/>
        <end position="401"/>
    </location>
</feature>
<dbReference type="InterPro" id="IPR007219">
    <property type="entry name" value="XnlR_reg_dom"/>
</dbReference>
<feature type="region of interest" description="Disordered" evidence="8">
    <location>
        <begin position="962"/>
        <end position="1013"/>
    </location>
</feature>
<dbReference type="SMART" id="SM00906">
    <property type="entry name" value="Fungal_trans"/>
    <property type="match status" value="1"/>
</dbReference>
<dbReference type="EMBL" id="LVYI01000003">
    <property type="protein sequence ID" value="OAP61894.1"/>
    <property type="molecule type" value="Genomic_DNA"/>
</dbReference>
<dbReference type="GeneID" id="30008266"/>
<dbReference type="InterPro" id="IPR036864">
    <property type="entry name" value="Zn2-C6_fun-type_DNA-bd_sf"/>
</dbReference>
<evidence type="ECO:0000313" key="11">
    <source>
        <dbReference type="Proteomes" id="UP000078343"/>
    </source>
</evidence>
<keyword evidence="11" id="KW-1185">Reference proteome</keyword>
<name>A0A178ZPY7_9EURO</name>
<protein>
    <recommendedName>
        <fullName evidence="9">Zn(2)-C6 fungal-type domain-containing protein</fullName>
    </recommendedName>
</protein>
<dbReference type="Pfam" id="PF04082">
    <property type="entry name" value="Fungal_trans"/>
    <property type="match status" value="1"/>
</dbReference>
<dbReference type="Pfam" id="PF00775">
    <property type="entry name" value="Dioxygenase_C"/>
    <property type="match status" value="1"/>
</dbReference>
<evidence type="ECO:0000256" key="6">
    <source>
        <dbReference type="ARBA" id="ARBA00023163"/>
    </source>
</evidence>
<keyword evidence="6" id="KW-0804">Transcription</keyword>
<evidence type="ECO:0000313" key="10">
    <source>
        <dbReference type="EMBL" id="OAP61894.1"/>
    </source>
</evidence>
<dbReference type="RefSeq" id="XP_018695261.1">
    <property type="nucleotide sequence ID" value="XM_018835611.1"/>
</dbReference>
<organism evidence="10 11">
    <name type="scientific">Fonsecaea erecta</name>
    <dbReference type="NCBI Taxonomy" id="1367422"/>
    <lineage>
        <taxon>Eukaryota</taxon>
        <taxon>Fungi</taxon>
        <taxon>Dikarya</taxon>
        <taxon>Ascomycota</taxon>
        <taxon>Pezizomycotina</taxon>
        <taxon>Eurotiomycetes</taxon>
        <taxon>Chaetothyriomycetidae</taxon>
        <taxon>Chaetothyriales</taxon>
        <taxon>Herpotrichiellaceae</taxon>
        <taxon>Fonsecaea</taxon>
    </lineage>
</organism>
<feature type="compositionally biased region" description="Polar residues" evidence="8">
    <location>
        <begin position="968"/>
        <end position="1002"/>
    </location>
</feature>
<dbReference type="InterPro" id="IPR015889">
    <property type="entry name" value="Intradiol_dOase_core"/>
</dbReference>
<comment type="cofactor">
    <cofactor evidence="1">
        <name>Fe(3+)</name>
        <dbReference type="ChEBI" id="CHEBI:29034"/>
    </cofactor>
</comment>
<dbReference type="GO" id="GO:0008199">
    <property type="term" value="F:ferric iron binding"/>
    <property type="evidence" value="ECO:0007669"/>
    <property type="project" value="InterPro"/>
</dbReference>
<evidence type="ECO:0000256" key="3">
    <source>
        <dbReference type="ARBA" id="ARBA00023004"/>
    </source>
</evidence>
<dbReference type="CDD" id="cd00067">
    <property type="entry name" value="GAL4"/>
    <property type="match status" value="1"/>
</dbReference>
<evidence type="ECO:0000256" key="5">
    <source>
        <dbReference type="ARBA" id="ARBA00023125"/>
    </source>
</evidence>
<keyword evidence="4" id="KW-0805">Transcription regulation</keyword>
<feature type="compositionally biased region" description="Pro residues" evidence="8">
    <location>
        <begin position="337"/>
        <end position="356"/>
    </location>
</feature>
<dbReference type="InterPro" id="IPR051127">
    <property type="entry name" value="Fungal_SecMet_Regulators"/>
</dbReference>
<dbReference type="InterPro" id="IPR000627">
    <property type="entry name" value="Intradiol_dOase_C"/>
</dbReference>